<dbReference type="EMBL" id="CM018041">
    <property type="protein sequence ID" value="KAA8534470.1"/>
    <property type="molecule type" value="Genomic_DNA"/>
</dbReference>
<keyword evidence="2" id="KW-1185">Reference proteome</keyword>
<protein>
    <submittedName>
        <fullName evidence="1">Uncharacterized protein</fullName>
    </submittedName>
</protein>
<evidence type="ECO:0000313" key="2">
    <source>
        <dbReference type="Proteomes" id="UP000325577"/>
    </source>
</evidence>
<accession>A0A5J5AW45</accession>
<proteinExistence type="predicted"/>
<organism evidence="1 2">
    <name type="scientific">Nyssa sinensis</name>
    <dbReference type="NCBI Taxonomy" id="561372"/>
    <lineage>
        <taxon>Eukaryota</taxon>
        <taxon>Viridiplantae</taxon>
        <taxon>Streptophyta</taxon>
        <taxon>Embryophyta</taxon>
        <taxon>Tracheophyta</taxon>
        <taxon>Spermatophyta</taxon>
        <taxon>Magnoliopsida</taxon>
        <taxon>eudicotyledons</taxon>
        <taxon>Gunneridae</taxon>
        <taxon>Pentapetalae</taxon>
        <taxon>asterids</taxon>
        <taxon>Cornales</taxon>
        <taxon>Nyssaceae</taxon>
        <taxon>Nyssa</taxon>
    </lineage>
</organism>
<dbReference type="OrthoDB" id="1921697at2759"/>
<name>A0A5J5AW45_9ASTE</name>
<reference evidence="1 2" key="1">
    <citation type="submission" date="2019-09" db="EMBL/GenBank/DDBJ databases">
        <title>A chromosome-level genome assembly of the Chinese tupelo Nyssa sinensis.</title>
        <authorList>
            <person name="Yang X."/>
            <person name="Kang M."/>
            <person name="Yang Y."/>
            <person name="Xiong H."/>
            <person name="Wang M."/>
            <person name="Zhang Z."/>
            <person name="Wang Z."/>
            <person name="Wu H."/>
            <person name="Ma T."/>
            <person name="Liu J."/>
            <person name="Xi Z."/>
        </authorList>
    </citation>
    <scope>NUCLEOTIDE SEQUENCE [LARGE SCALE GENOMIC DNA]</scope>
    <source>
        <strain evidence="1">J267</strain>
        <tissue evidence="1">Leaf</tissue>
    </source>
</reference>
<gene>
    <name evidence="1" type="ORF">F0562_031987</name>
</gene>
<dbReference type="AlphaFoldDB" id="A0A5J5AW45"/>
<sequence>MVVQRNGRNSNRCCGRTAVTVLEWRHKALTYETTANELQTEIYGLKEELEKLRIKQNREVTPTKMAALSSNPPCSVYENEDPNYSSAVTTNLHLTPNAPSPYPLNLSVEQFSVIHEIDLHCLRIRLDPTSSRNFAK</sequence>
<evidence type="ECO:0000313" key="1">
    <source>
        <dbReference type="EMBL" id="KAA8534470.1"/>
    </source>
</evidence>
<dbReference type="Proteomes" id="UP000325577">
    <property type="component" value="Linkage Group LG18"/>
</dbReference>